<dbReference type="AlphaFoldDB" id="A0A1B1KJ79"/>
<keyword evidence="1" id="KW-0614">Plasmid</keyword>
<protein>
    <recommendedName>
        <fullName evidence="3">HNH nuclease domain-containing protein</fullName>
    </recommendedName>
</protein>
<dbReference type="SUPFAM" id="SSF54060">
    <property type="entry name" value="His-Me finger endonucleases"/>
    <property type="match status" value="1"/>
</dbReference>
<geneLocation type="plasmid" evidence="2">
    <name>pr1cp2</name>
</geneLocation>
<accession>A0A1B1KJ79</accession>
<organism evidence="1 2">
    <name type="scientific">Rhodococcus opacus</name>
    <name type="common">Nocardia opaca</name>
    <dbReference type="NCBI Taxonomy" id="37919"/>
    <lineage>
        <taxon>Bacteria</taxon>
        <taxon>Bacillati</taxon>
        <taxon>Actinomycetota</taxon>
        <taxon>Actinomycetes</taxon>
        <taxon>Mycobacteriales</taxon>
        <taxon>Nocardiaceae</taxon>
        <taxon>Rhodococcus</taxon>
    </lineage>
</organism>
<dbReference type="Proteomes" id="UP000186108">
    <property type="component" value="Plasmid pR1CP2"/>
</dbReference>
<dbReference type="PATRIC" id="fig|37919.13.peg.8506"/>
<proteinExistence type="predicted"/>
<reference evidence="1 2" key="1">
    <citation type="submission" date="2014-07" db="EMBL/GenBank/DDBJ databases">
        <authorList>
            <person name="Zhang J.E."/>
            <person name="Yang H."/>
            <person name="Guo J."/>
            <person name="Deng Z."/>
            <person name="Luo H."/>
            <person name="Luo M."/>
            <person name="Zhao B."/>
        </authorList>
    </citation>
    <scope>NUCLEOTIDE SEQUENCE [LARGE SCALE GENOMIC DNA]</scope>
    <source>
        <strain evidence="1 2">1CP</strain>
        <plasmid evidence="2">Plasmid pr1cp2</plasmid>
    </source>
</reference>
<evidence type="ECO:0000313" key="2">
    <source>
        <dbReference type="Proteomes" id="UP000186108"/>
    </source>
</evidence>
<gene>
    <name evidence="1" type="ORF">R1CP_40365</name>
</gene>
<evidence type="ECO:0008006" key="3">
    <source>
        <dbReference type="Google" id="ProtNLM"/>
    </source>
</evidence>
<dbReference type="InterPro" id="IPR044925">
    <property type="entry name" value="His-Me_finger_sf"/>
</dbReference>
<dbReference type="RefSeq" id="WP_065493949.1">
    <property type="nucleotide sequence ID" value="NZ_CP009113.1"/>
</dbReference>
<name>A0A1B1KJ79_RHOOP</name>
<dbReference type="EMBL" id="CP009113">
    <property type="protein sequence ID" value="ANS32653.1"/>
    <property type="molecule type" value="Genomic_DNA"/>
</dbReference>
<evidence type="ECO:0000313" key="1">
    <source>
        <dbReference type="EMBL" id="ANS32653.1"/>
    </source>
</evidence>
<sequence length="170" mass="18754">MNPEHLTLPEAGSAERLRFEKFIVRGPRPTDCWIFAGAIADDGYGRFWVSRNGRQKVVRPHRYALAIELGRPLTDDEVALHEVCDNPICVRASSEALGRPHVVLGTQAQNLAGMGAKGRGGGRGQTWHWYGPDRAARAARSRALREAVRGGWDDEAVQAAFLHTDTPTLF</sequence>